<dbReference type="GO" id="GO:0045842">
    <property type="term" value="P:positive regulation of mitotic metaphase/anaphase transition"/>
    <property type="evidence" value="ECO:0007669"/>
    <property type="project" value="TreeGrafter"/>
</dbReference>
<feature type="repeat" description="TPR" evidence="7">
    <location>
        <begin position="420"/>
        <end position="453"/>
    </location>
</feature>
<keyword evidence="2" id="KW-0677">Repeat</keyword>
<keyword evidence="3" id="KW-0498">Mitosis</keyword>
<dbReference type="PANTHER" id="PTHR12558">
    <property type="entry name" value="CELL DIVISION CYCLE 16,23,27"/>
    <property type="match status" value="1"/>
</dbReference>
<evidence type="ECO:0000256" key="8">
    <source>
        <dbReference type="SAM" id="MobiDB-lite"/>
    </source>
</evidence>
<dbReference type="GO" id="GO:0031145">
    <property type="term" value="P:anaphase-promoting complex-dependent catabolic process"/>
    <property type="evidence" value="ECO:0007669"/>
    <property type="project" value="TreeGrafter"/>
</dbReference>
<evidence type="ECO:0000313" key="10">
    <source>
        <dbReference type="EMBL" id="VDD91391.1"/>
    </source>
</evidence>
<evidence type="ECO:0000313" key="11">
    <source>
        <dbReference type="Proteomes" id="UP000274131"/>
    </source>
</evidence>
<dbReference type="STRING" id="51028.A0A0N4V899"/>
<dbReference type="GO" id="GO:0016567">
    <property type="term" value="P:protein ubiquitination"/>
    <property type="evidence" value="ECO:0007669"/>
    <property type="project" value="TreeGrafter"/>
</dbReference>
<dbReference type="SMART" id="SM00028">
    <property type="entry name" value="TPR"/>
    <property type="match status" value="7"/>
</dbReference>
<dbReference type="GO" id="GO:0051301">
    <property type="term" value="P:cell division"/>
    <property type="evidence" value="ECO:0007669"/>
    <property type="project" value="UniProtKB-KW"/>
</dbReference>
<evidence type="ECO:0000256" key="4">
    <source>
        <dbReference type="ARBA" id="ARBA00022786"/>
    </source>
</evidence>
<name>A0A0N4V899_ENTVE</name>
<dbReference type="InterPro" id="IPR019734">
    <property type="entry name" value="TPR_rpt"/>
</dbReference>
<keyword evidence="6" id="KW-0131">Cell cycle</keyword>
<keyword evidence="11" id="KW-1185">Reference proteome</keyword>
<evidence type="ECO:0000256" key="2">
    <source>
        <dbReference type="ARBA" id="ARBA00022737"/>
    </source>
</evidence>
<dbReference type="Pfam" id="PF04049">
    <property type="entry name" value="ANAPC8"/>
    <property type="match status" value="1"/>
</dbReference>
<evidence type="ECO:0000256" key="6">
    <source>
        <dbReference type="ARBA" id="ARBA00023306"/>
    </source>
</evidence>
<evidence type="ECO:0000256" key="3">
    <source>
        <dbReference type="ARBA" id="ARBA00022776"/>
    </source>
</evidence>
<evidence type="ECO:0000259" key="9">
    <source>
        <dbReference type="Pfam" id="PF04049"/>
    </source>
</evidence>
<dbReference type="InterPro" id="IPR011990">
    <property type="entry name" value="TPR-like_helical_dom_sf"/>
</dbReference>
<dbReference type="AlphaFoldDB" id="A0A0N4V899"/>
<organism evidence="12">
    <name type="scientific">Enterobius vermicularis</name>
    <name type="common">Human pinworm</name>
    <dbReference type="NCBI Taxonomy" id="51028"/>
    <lineage>
        <taxon>Eukaryota</taxon>
        <taxon>Metazoa</taxon>
        <taxon>Ecdysozoa</taxon>
        <taxon>Nematoda</taxon>
        <taxon>Chromadorea</taxon>
        <taxon>Rhabditida</taxon>
        <taxon>Spirurina</taxon>
        <taxon>Oxyuridomorpha</taxon>
        <taxon>Oxyuroidea</taxon>
        <taxon>Oxyuridae</taxon>
        <taxon>Enterobius</taxon>
    </lineage>
</organism>
<feature type="domain" description="Cdc23" evidence="9">
    <location>
        <begin position="74"/>
        <end position="255"/>
    </location>
</feature>
<evidence type="ECO:0000256" key="7">
    <source>
        <dbReference type="PROSITE-ProRule" id="PRU00339"/>
    </source>
</evidence>
<dbReference type="PROSITE" id="PS50005">
    <property type="entry name" value="TPR"/>
    <property type="match status" value="2"/>
</dbReference>
<dbReference type="WBParaSite" id="EVEC_0000656801-mRNA-1">
    <property type="protein sequence ID" value="EVEC_0000656801-mRNA-1"/>
    <property type="gene ID" value="EVEC_0000656801"/>
</dbReference>
<keyword evidence="4" id="KW-0833">Ubl conjugation pathway</keyword>
<keyword evidence="1" id="KW-0132">Cell division</keyword>
<dbReference type="Proteomes" id="UP000274131">
    <property type="component" value="Unassembled WGS sequence"/>
</dbReference>
<feature type="region of interest" description="Disordered" evidence="8">
    <location>
        <begin position="550"/>
        <end position="589"/>
    </location>
</feature>
<evidence type="ECO:0000256" key="5">
    <source>
        <dbReference type="ARBA" id="ARBA00022803"/>
    </source>
</evidence>
<dbReference type="OrthoDB" id="10262026at2759"/>
<feature type="compositionally biased region" description="Polar residues" evidence="8">
    <location>
        <begin position="575"/>
        <end position="589"/>
    </location>
</feature>
<reference evidence="10 11" key="2">
    <citation type="submission" date="2018-10" db="EMBL/GenBank/DDBJ databases">
        <authorList>
            <consortium name="Pathogen Informatics"/>
        </authorList>
    </citation>
    <scope>NUCLEOTIDE SEQUENCE [LARGE SCALE GENOMIC DNA]</scope>
</reference>
<protein>
    <submittedName>
        <fullName evidence="12">TPR_REGION domain-containing protein</fullName>
    </submittedName>
</protein>
<dbReference type="PANTHER" id="PTHR12558:SF10">
    <property type="entry name" value="CELL DIVISION CYCLE PROTEIN 23 HOMOLOG"/>
    <property type="match status" value="1"/>
</dbReference>
<reference evidence="12" key="1">
    <citation type="submission" date="2016-04" db="UniProtKB">
        <authorList>
            <consortium name="WormBaseParasite"/>
        </authorList>
    </citation>
    <scope>IDENTIFICATION</scope>
</reference>
<keyword evidence="5 7" id="KW-0802">TPR repeat</keyword>
<dbReference type="InterPro" id="IPR007192">
    <property type="entry name" value="APC8"/>
</dbReference>
<dbReference type="EMBL" id="UXUI01008393">
    <property type="protein sequence ID" value="VDD91391.1"/>
    <property type="molecule type" value="Genomic_DNA"/>
</dbReference>
<dbReference type="SUPFAM" id="SSF48452">
    <property type="entry name" value="TPR-like"/>
    <property type="match status" value="2"/>
</dbReference>
<sequence length="589" mass="68156">MAFDSTLIIQDLRWLAHESELRCITDAEQWCVANEVLYYLPNDWFEAYEESATTASEAESSNKKALFDRVTAFGRALIKNGDFYRAEFFLERVRKQSLYHQFLYYWARYLAYERRSLENDAESLGFSEYDHSELISLHAELCKLGEEDPTRFDAFLFYVLGKVRLSLKLRTVAKEAFLQSILRNKAFWPSWEELVCLVDSPQEAEMHEFTSGDHWMYRLFKADVLSRFYLHKNALEEYERISEGGFAEMPYLVNKMAAAFNALQEHDSAWEFFEKVRRNDPRCVTNMHLYSDTLYVRGLCAELSALAHDFYLTHKFRWETSCIVANYYSLRGDHERATIFLQRSLKLNPYNASAWTLIGHEFMEQKNNAAACIAYRKAIAADAKDYRGWYGLGQLYDILKMHSYALHYYQRAHMCKPDDSRMLVALGEIYTRLERFNDAQKCFLKAYKVGDVEGTALMLLGGLYARHDNKDSAALAYEKYLDVYGEQCIDDEDNVSKCCSFLANYYLKKNELTTASAFAQRCLEYETSKEHGRNILRQISQIHHRLGVNPLDLPGGATSTPSANTGDLGKKMKADTQQITPILPQSTSG</sequence>
<evidence type="ECO:0000256" key="1">
    <source>
        <dbReference type="ARBA" id="ARBA00022618"/>
    </source>
</evidence>
<feature type="repeat" description="TPR" evidence="7">
    <location>
        <begin position="386"/>
        <end position="419"/>
    </location>
</feature>
<dbReference type="Pfam" id="PF13181">
    <property type="entry name" value="TPR_8"/>
    <property type="match status" value="2"/>
</dbReference>
<dbReference type="GO" id="GO:0005680">
    <property type="term" value="C:anaphase-promoting complex"/>
    <property type="evidence" value="ECO:0007669"/>
    <property type="project" value="InterPro"/>
</dbReference>
<proteinExistence type="predicted"/>
<evidence type="ECO:0000313" key="12">
    <source>
        <dbReference type="WBParaSite" id="EVEC_0000656801-mRNA-1"/>
    </source>
</evidence>
<accession>A0A0N4V899</accession>
<gene>
    <name evidence="10" type="ORF">EVEC_LOCUS6142</name>
</gene>
<dbReference type="Gene3D" id="1.25.40.10">
    <property type="entry name" value="Tetratricopeptide repeat domain"/>
    <property type="match status" value="2"/>
</dbReference>